<dbReference type="Gene3D" id="3.40.33.10">
    <property type="entry name" value="CAP"/>
    <property type="match status" value="1"/>
</dbReference>
<protein>
    <submittedName>
        <fullName evidence="4">CAP domain-containing protein</fullName>
    </submittedName>
</protein>
<proteinExistence type="predicted"/>
<dbReference type="PANTHER" id="PTHR31157:SF1">
    <property type="entry name" value="SCP DOMAIN-CONTAINING PROTEIN"/>
    <property type="match status" value="1"/>
</dbReference>
<feature type="signal peptide" evidence="2">
    <location>
        <begin position="1"/>
        <end position="27"/>
    </location>
</feature>
<dbReference type="InterPro" id="IPR014044">
    <property type="entry name" value="CAP_dom"/>
</dbReference>
<dbReference type="CDD" id="cd05379">
    <property type="entry name" value="CAP_bacterial"/>
    <property type="match status" value="1"/>
</dbReference>
<name>A0ABY5PJT8_9ACTN</name>
<feature type="domain" description="SCP" evidence="3">
    <location>
        <begin position="40"/>
        <end position="146"/>
    </location>
</feature>
<dbReference type="PANTHER" id="PTHR31157">
    <property type="entry name" value="SCP DOMAIN-CONTAINING PROTEIN"/>
    <property type="match status" value="1"/>
</dbReference>
<evidence type="ECO:0000313" key="5">
    <source>
        <dbReference type="Proteomes" id="UP001058860"/>
    </source>
</evidence>
<dbReference type="InterPro" id="IPR035940">
    <property type="entry name" value="CAP_sf"/>
</dbReference>
<dbReference type="Proteomes" id="UP001058860">
    <property type="component" value="Chromosome"/>
</dbReference>
<evidence type="ECO:0000256" key="2">
    <source>
        <dbReference type="SAM" id="SignalP"/>
    </source>
</evidence>
<feature type="chain" id="PRO_5046329405" evidence="2">
    <location>
        <begin position="28"/>
        <end position="164"/>
    </location>
</feature>
<sequence>MLPLRPLLALLIVPVLVLLASAPAASAAPIHDEFERSVLTKINGLRAEQGLKPLRSSRKLARLASKHSRDQLRHDRLSHDSGNGTPFKVRMARVARNAIVGETVGWLPDGMPDRADRVVMMWMQSPGHRAQLMRPRFRKIGVGRWYGAMGFDPGIAVTANFSSK</sequence>
<evidence type="ECO:0000259" key="3">
    <source>
        <dbReference type="Pfam" id="PF00188"/>
    </source>
</evidence>
<reference evidence="5" key="1">
    <citation type="submission" date="2021-11" db="EMBL/GenBank/DDBJ databases">
        <title>Cultivation dependent microbiological survey of springs from the worlds oldest radium mine currently devoted to the extraction of radon-saturated water.</title>
        <authorList>
            <person name="Kapinusova G."/>
            <person name="Smrhova T."/>
            <person name="Strejcek M."/>
            <person name="Suman J."/>
            <person name="Jani K."/>
            <person name="Pajer P."/>
            <person name="Uhlik O."/>
        </authorList>
    </citation>
    <scope>NUCLEOTIDE SEQUENCE [LARGE SCALE GENOMIC DNA]</scope>
    <source>
        <strain evidence="5">J379</strain>
    </source>
</reference>
<dbReference type="SUPFAM" id="SSF55797">
    <property type="entry name" value="PR-1-like"/>
    <property type="match status" value="1"/>
</dbReference>
<evidence type="ECO:0000313" key="4">
    <source>
        <dbReference type="EMBL" id="UUY04953.1"/>
    </source>
</evidence>
<feature type="compositionally biased region" description="Basic and acidic residues" evidence="1">
    <location>
        <begin position="67"/>
        <end position="79"/>
    </location>
</feature>
<organism evidence="4 5">
    <name type="scientific">Svornostia abyssi</name>
    <dbReference type="NCBI Taxonomy" id="2898438"/>
    <lineage>
        <taxon>Bacteria</taxon>
        <taxon>Bacillati</taxon>
        <taxon>Actinomycetota</taxon>
        <taxon>Thermoleophilia</taxon>
        <taxon>Solirubrobacterales</taxon>
        <taxon>Baekduiaceae</taxon>
        <taxon>Svornostia</taxon>
    </lineage>
</organism>
<keyword evidence="2" id="KW-0732">Signal</keyword>
<dbReference type="RefSeq" id="WP_353865429.1">
    <property type="nucleotide sequence ID" value="NZ_CP088295.1"/>
</dbReference>
<feature type="region of interest" description="Disordered" evidence="1">
    <location>
        <begin position="58"/>
        <end position="85"/>
    </location>
</feature>
<gene>
    <name evidence="4" type="ORF">LRS13_05335</name>
</gene>
<accession>A0ABY5PJT8</accession>
<dbReference type="EMBL" id="CP088295">
    <property type="protein sequence ID" value="UUY04953.1"/>
    <property type="molecule type" value="Genomic_DNA"/>
</dbReference>
<keyword evidence="5" id="KW-1185">Reference proteome</keyword>
<dbReference type="Pfam" id="PF00188">
    <property type="entry name" value="CAP"/>
    <property type="match status" value="1"/>
</dbReference>
<evidence type="ECO:0000256" key="1">
    <source>
        <dbReference type="SAM" id="MobiDB-lite"/>
    </source>
</evidence>